<proteinExistence type="predicted"/>
<name>A0A4P9Y226_9FUNG</name>
<dbReference type="EMBL" id="KZ988273">
    <property type="protein sequence ID" value="RKP12602.1"/>
    <property type="molecule type" value="Genomic_DNA"/>
</dbReference>
<sequence length="159" mass="17704">MYWESSEGYGMPHMRCKASQSDNDQMINVACITGLYQEGKDTNLFDMKALEANTAAHRLDHIDAAMTLGAGWATDLYRVIAWLTRPSIIRGGGVEGCRVRGMIHSGWRCRFHRATLYLVRGVKTLCVLGTRRKAEFNPLPAGAALKFVSMDGLDSRRGH</sequence>
<protein>
    <submittedName>
        <fullName evidence="1">Uncharacterized protein</fullName>
    </submittedName>
</protein>
<reference evidence="2" key="1">
    <citation type="journal article" date="2018" name="Nat. Microbiol.">
        <title>Leveraging single-cell genomics to expand the fungal tree of life.</title>
        <authorList>
            <person name="Ahrendt S.R."/>
            <person name="Quandt C.A."/>
            <person name="Ciobanu D."/>
            <person name="Clum A."/>
            <person name="Salamov A."/>
            <person name="Andreopoulos B."/>
            <person name="Cheng J.F."/>
            <person name="Woyke T."/>
            <person name="Pelin A."/>
            <person name="Henrissat B."/>
            <person name="Reynolds N.K."/>
            <person name="Benny G.L."/>
            <person name="Smith M.E."/>
            <person name="James T.Y."/>
            <person name="Grigoriev I.V."/>
        </authorList>
    </citation>
    <scope>NUCLEOTIDE SEQUENCE [LARGE SCALE GENOMIC DNA]</scope>
</reference>
<gene>
    <name evidence="1" type="ORF">BJ684DRAFT_16930</name>
</gene>
<dbReference type="Proteomes" id="UP000267251">
    <property type="component" value="Unassembled WGS sequence"/>
</dbReference>
<organism evidence="1 2">
    <name type="scientific">Piptocephalis cylindrospora</name>
    <dbReference type="NCBI Taxonomy" id="1907219"/>
    <lineage>
        <taxon>Eukaryota</taxon>
        <taxon>Fungi</taxon>
        <taxon>Fungi incertae sedis</taxon>
        <taxon>Zoopagomycota</taxon>
        <taxon>Zoopagomycotina</taxon>
        <taxon>Zoopagomycetes</taxon>
        <taxon>Zoopagales</taxon>
        <taxon>Piptocephalidaceae</taxon>
        <taxon>Piptocephalis</taxon>
    </lineage>
</organism>
<keyword evidence="2" id="KW-1185">Reference proteome</keyword>
<evidence type="ECO:0000313" key="1">
    <source>
        <dbReference type="EMBL" id="RKP12602.1"/>
    </source>
</evidence>
<evidence type="ECO:0000313" key="2">
    <source>
        <dbReference type="Proteomes" id="UP000267251"/>
    </source>
</evidence>
<accession>A0A4P9Y226</accession>
<dbReference type="AlphaFoldDB" id="A0A4P9Y226"/>